<evidence type="ECO:0000313" key="8">
    <source>
        <dbReference type="Proteomes" id="UP000051562"/>
    </source>
</evidence>
<keyword evidence="4" id="KW-0804">Transcription</keyword>
<evidence type="ECO:0000313" key="9">
    <source>
        <dbReference type="Proteomes" id="UP000190130"/>
    </source>
</evidence>
<name>A0A0Q3KLU8_9HYPH</name>
<dbReference type="AlphaFoldDB" id="A0A0Q3KLU8"/>
<dbReference type="GO" id="GO:0006351">
    <property type="term" value="P:DNA-templated transcription"/>
    <property type="evidence" value="ECO:0007669"/>
    <property type="project" value="TreeGrafter"/>
</dbReference>
<dbReference type="GO" id="GO:0043565">
    <property type="term" value="F:sequence-specific DNA binding"/>
    <property type="evidence" value="ECO:0007669"/>
    <property type="project" value="TreeGrafter"/>
</dbReference>
<sequence>MAAGRPPPSSTALRAFTTVARLGSTARAAQAVNLTQSAVSKQILSLEHHLGSVLFERSPLGLKLTEAGAIYLPYAEAALEQMERGAMRLAERGAIARPIRLHMVAIVGERWLMARFPAFAEAHPGVDVQFTNYVSESETEEPDIEINHGIPPWPGKEAHYLFGRDVALVAAPSLLERMGGFRRAADIQKMTLLQHFQMPTFWAEFTEAHGLRGAVPEHTVRYGYYSVIISAALAGLGVALTPRCYVAEELASGELVNPLGLGFTSATGCWLTRPLGQPQRPGLDEFVTWLRAEAERFDAATRAPSAAA</sequence>
<dbReference type="GO" id="GO:0003700">
    <property type="term" value="F:DNA-binding transcription factor activity"/>
    <property type="evidence" value="ECO:0007669"/>
    <property type="project" value="InterPro"/>
</dbReference>
<dbReference type="InterPro" id="IPR058163">
    <property type="entry name" value="LysR-type_TF_proteobact-type"/>
</dbReference>
<dbReference type="SUPFAM" id="SSF46785">
    <property type="entry name" value="Winged helix' DNA-binding domain"/>
    <property type="match status" value="1"/>
</dbReference>
<reference evidence="7 9" key="2">
    <citation type="submission" date="2017-02" db="EMBL/GenBank/DDBJ databases">
        <authorList>
            <person name="Peterson S.W."/>
        </authorList>
    </citation>
    <scope>NUCLEOTIDE SEQUENCE [LARGE SCALE GENOMIC DNA]</scope>
    <source>
        <strain evidence="7 9">DSM 9653</strain>
    </source>
</reference>
<proteinExistence type="inferred from homology"/>
<dbReference type="Pfam" id="PF03466">
    <property type="entry name" value="LysR_substrate"/>
    <property type="match status" value="1"/>
</dbReference>
<gene>
    <name evidence="6" type="ORF">ARD30_04525</name>
    <name evidence="7" type="ORF">SAMN05660750_03651</name>
</gene>
<evidence type="ECO:0000256" key="2">
    <source>
        <dbReference type="ARBA" id="ARBA00023015"/>
    </source>
</evidence>
<dbReference type="InterPro" id="IPR005119">
    <property type="entry name" value="LysR_subst-bd"/>
</dbReference>
<evidence type="ECO:0000313" key="7">
    <source>
        <dbReference type="EMBL" id="SKC01338.1"/>
    </source>
</evidence>
<dbReference type="Gene3D" id="1.10.10.10">
    <property type="entry name" value="Winged helix-like DNA-binding domain superfamily/Winged helix DNA-binding domain"/>
    <property type="match status" value="1"/>
</dbReference>
<accession>A0A0Q3KLU8</accession>
<evidence type="ECO:0000256" key="4">
    <source>
        <dbReference type="ARBA" id="ARBA00023163"/>
    </source>
</evidence>
<keyword evidence="8" id="KW-1185">Reference proteome</keyword>
<dbReference type="InterPro" id="IPR000847">
    <property type="entry name" value="LysR_HTH_N"/>
</dbReference>
<comment type="similarity">
    <text evidence="1">Belongs to the LysR transcriptional regulatory family.</text>
</comment>
<dbReference type="SUPFAM" id="SSF53850">
    <property type="entry name" value="Periplasmic binding protein-like II"/>
    <property type="match status" value="1"/>
</dbReference>
<dbReference type="EMBL" id="FUYX01000010">
    <property type="protein sequence ID" value="SKC01338.1"/>
    <property type="molecule type" value="Genomic_DNA"/>
</dbReference>
<dbReference type="Pfam" id="PF00126">
    <property type="entry name" value="HTH_1"/>
    <property type="match status" value="1"/>
</dbReference>
<dbReference type="Proteomes" id="UP000051562">
    <property type="component" value="Unassembled WGS sequence"/>
</dbReference>
<protein>
    <submittedName>
        <fullName evidence="7">DNA-binding transcriptional regulator, LysR family</fullName>
    </submittedName>
</protein>
<reference evidence="6 8" key="1">
    <citation type="submission" date="2015-10" db="EMBL/GenBank/DDBJ databases">
        <title>Draft genome of Bosea thiooxidans.</title>
        <authorList>
            <person name="Wang X."/>
        </authorList>
    </citation>
    <scope>NUCLEOTIDE SEQUENCE [LARGE SCALE GENOMIC DNA]</scope>
    <source>
        <strain evidence="6 8">CGMCC 9174</strain>
    </source>
</reference>
<dbReference type="STRING" id="53254.SAMN05660750_03651"/>
<dbReference type="EMBL" id="LMAR01000034">
    <property type="protein sequence ID" value="KQK30587.1"/>
    <property type="molecule type" value="Genomic_DNA"/>
</dbReference>
<evidence type="ECO:0000259" key="5">
    <source>
        <dbReference type="PROSITE" id="PS50931"/>
    </source>
</evidence>
<evidence type="ECO:0000256" key="1">
    <source>
        <dbReference type="ARBA" id="ARBA00009437"/>
    </source>
</evidence>
<dbReference type="InterPro" id="IPR036388">
    <property type="entry name" value="WH-like_DNA-bd_sf"/>
</dbReference>
<feature type="domain" description="HTH lysR-type" evidence="5">
    <location>
        <begin position="8"/>
        <end position="65"/>
    </location>
</feature>
<dbReference type="PRINTS" id="PR00039">
    <property type="entry name" value="HTHLYSR"/>
</dbReference>
<keyword evidence="3 7" id="KW-0238">DNA-binding</keyword>
<dbReference type="FunFam" id="1.10.10.10:FF:000001">
    <property type="entry name" value="LysR family transcriptional regulator"/>
    <property type="match status" value="1"/>
</dbReference>
<dbReference type="Gene3D" id="3.40.190.10">
    <property type="entry name" value="Periplasmic binding protein-like II"/>
    <property type="match status" value="2"/>
</dbReference>
<organism evidence="6 8">
    <name type="scientific">Bosea thiooxidans</name>
    <dbReference type="NCBI Taxonomy" id="53254"/>
    <lineage>
        <taxon>Bacteria</taxon>
        <taxon>Pseudomonadati</taxon>
        <taxon>Pseudomonadota</taxon>
        <taxon>Alphaproteobacteria</taxon>
        <taxon>Hyphomicrobiales</taxon>
        <taxon>Boseaceae</taxon>
        <taxon>Bosea</taxon>
    </lineage>
</organism>
<dbReference type="OrthoDB" id="9804958at2"/>
<dbReference type="CDD" id="cd08432">
    <property type="entry name" value="PBP2_GcdR_TrpI_HvrB_AmpR_like"/>
    <property type="match status" value="1"/>
</dbReference>
<dbReference type="PANTHER" id="PTHR30537:SF74">
    <property type="entry name" value="HTH-TYPE TRANSCRIPTIONAL REGULATOR TRPI"/>
    <property type="match status" value="1"/>
</dbReference>
<evidence type="ECO:0000313" key="6">
    <source>
        <dbReference type="EMBL" id="KQK30587.1"/>
    </source>
</evidence>
<dbReference type="InterPro" id="IPR036390">
    <property type="entry name" value="WH_DNA-bd_sf"/>
</dbReference>
<dbReference type="PROSITE" id="PS50931">
    <property type="entry name" value="HTH_LYSR"/>
    <property type="match status" value="1"/>
</dbReference>
<dbReference type="RefSeq" id="WP_055728118.1">
    <property type="nucleotide sequence ID" value="NZ_FUYX01000010.1"/>
</dbReference>
<dbReference type="Proteomes" id="UP000190130">
    <property type="component" value="Unassembled WGS sequence"/>
</dbReference>
<dbReference type="PANTHER" id="PTHR30537">
    <property type="entry name" value="HTH-TYPE TRANSCRIPTIONAL REGULATOR"/>
    <property type="match status" value="1"/>
</dbReference>
<evidence type="ECO:0000256" key="3">
    <source>
        <dbReference type="ARBA" id="ARBA00023125"/>
    </source>
</evidence>
<keyword evidence="2" id="KW-0805">Transcription regulation</keyword>